<name>A0A0N5AHZ1_9BILA</name>
<dbReference type="InterPro" id="IPR001339">
    <property type="entry name" value="mRNA_cap_enzyme_adenylation"/>
</dbReference>
<dbReference type="InterPro" id="IPR017074">
    <property type="entry name" value="mRNA_cap_enz_bifunc"/>
</dbReference>
<dbReference type="PANTHER" id="PTHR10367">
    <property type="entry name" value="MRNA-CAPPING ENZYME"/>
    <property type="match status" value="1"/>
</dbReference>
<dbReference type="GO" id="GO:0006370">
    <property type="term" value="P:7-methylguanosine mRNA capping"/>
    <property type="evidence" value="ECO:0007669"/>
    <property type="project" value="UniProtKB-UniRule"/>
</dbReference>
<dbReference type="Proteomes" id="UP000046393">
    <property type="component" value="Unplaced"/>
</dbReference>
<evidence type="ECO:0000256" key="15">
    <source>
        <dbReference type="PIRSR" id="PIRSR036958-3"/>
    </source>
</evidence>
<comment type="function">
    <text evidence="12">Bifunctional mRNA-capping enzyme exhibiting RNA 5'-triphosphate monophosphatase activity in the N-terminal part and mRNA guanylyltransferase activity in the C-terminal part. Catalyzes the first two steps of cap formation: by removing the gamma-phosphate from the 5'-triphosphate end of nascent mRNA to yield a diphosphate end, and by transferring the GMP moiety of GTP to the 5'-diphosphate terminus of RNA via a covalent enzyme-GMP reaction intermediate.</text>
</comment>
<dbReference type="EC" id="3.6.1.74" evidence="12"/>
<evidence type="ECO:0000313" key="19">
    <source>
        <dbReference type="Proteomes" id="UP000046393"/>
    </source>
</evidence>
<reference evidence="20" key="1">
    <citation type="submission" date="2017-02" db="UniProtKB">
        <authorList>
            <consortium name="WormBaseParasite"/>
        </authorList>
    </citation>
    <scope>IDENTIFICATION</scope>
</reference>
<keyword evidence="3 12" id="KW-0808">Transferase</keyword>
<evidence type="ECO:0000256" key="5">
    <source>
        <dbReference type="ARBA" id="ARBA00022741"/>
    </source>
</evidence>
<feature type="binding site" evidence="15">
    <location>
        <position position="330"/>
    </location>
    <ligand>
        <name>GTP</name>
        <dbReference type="ChEBI" id="CHEBI:37565"/>
    </ligand>
</feature>
<keyword evidence="2 12" id="KW-0507">mRNA processing</keyword>
<dbReference type="Pfam" id="PF01331">
    <property type="entry name" value="mRNA_cap_enzyme"/>
    <property type="match status" value="1"/>
</dbReference>
<dbReference type="EC" id="2.7.7.50" evidence="12"/>
<keyword evidence="8 12" id="KW-0506">mRNA capping</keyword>
<dbReference type="PANTHER" id="PTHR10367:SF17">
    <property type="entry name" value="MRNA-CAPPING ENZYME"/>
    <property type="match status" value="1"/>
</dbReference>
<keyword evidence="6 12" id="KW-0378">Hydrolase</keyword>
<dbReference type="GO" id="GO:0004721">
    <property type="term" value="F:phosphoprotein phosphatase activity"/>
    <property type="evidence" value="ECO:0007669"/>
    <property type="project" value="UniProtKB-UniRule"/>
</dbReference>
<dbReference type="PIRSF" id="PIRSF036958">
    <property type="entry name" value="mRNA_capping_HCE"/>
    <property type="match status" value="1"/>
</dbReference>
<comment type="similarity">
    <text evidence="12">In the C-terminal section; belongs to the eukaryotic GTase family.</text>
</comment>
<feature type="binding site" evidence="15">
    <location>
        <position position="346"/>
    </location>
    <ligand>
        <name>GTP</name>
        <dbReference type="ChEBI" id="CHEBI:37565"/>
    </ligand>
</feature>
<dbReference type="GO" id="GO:0005524">
    <property type="term" value="F:ATP binding"/>
    <property type="evidence" value="ECO:0007669"/>
    <property type="project" value="InterPro"/>
</dbReference>
<dbReference type="Pfam" id="PF00782">
    <property type="entry name" value="DSPc"/>
    <property type="match status" value="1"/>
</dbReference>
<keyword evidence="7" id="KW-0904">Protein phosphatase</keyword>
<comment type="subcellular location">
    <subcellularLocation>
        <location evidence="1 12">Nucleus</location>
    </subcellularLocation>
</comment>
<dbReference type="FunFam" id="2.40.50.140:FF:000291">
    <property type="entry name" value="mRNA-capping enzyme"/>
    <property type="match status" value="1"/>
</dbReference>
<evidence type="ECO:0000256" key="3">
    <source>
        <dbReference type="ARBA" id="ARBA00022679"/>
    </source>
</evidence>
<dbReference type="GO" id="GO:0140818">
    <property type="term" value="F:mRNA 5'-triphosphate monophosphatase activity"/>
    <property type="evidence" value="ECO:0007669"/>
    <property type="project" value="UniProtKB-EC"/>
</dbReference>
<dbReference type="InterPro" id="IPR020422">
    <property type="entry name" value="TYR_PHOSPHATASE_DUAL_dom"/>
</dbReference>
<evidence type="ECO:0000256" key="7">
    <source>
        <dbReference type="ARBA" id="ARBA00022912"/>
    </source>
</evidence>
<feature type="compositionally biased region" description="Polar residues" evidence="16">
    <location>
        <begin position="239"/>
        <end position="248"/>
    </location>
</feature>
<feature type="binding site" evidence="15">
    <location>
        <begin position="564"/>
        <end position="569"/>
    </location>
    <ligand>
        <name>GTP</name>
        <dbReference type="ChEBI" id="CHEBI:37565"/>
    </ligand>
</feature>
<keyword evidence="4 12" id="KW-0548">Nucleotidyltransferase</keyword>
<dbReference type="PROSITE" id="PS50054">
    <property type="entry name" value="TYR_PHOSPHATASE_DUAL"/>
    <property type="match status" value="1"/>
</dbReference>
<evidence type="ECO:0000256" key="1">
    <source>
        <dbReference type="ARBA" id="ARBA00004123"/>
    </source>
</evidence>
<dbReference type="SUPFAM" id="SSF52799">
    <property type="entry name" value="(Phosphotyrosine protein) phosphatases II"/>
    <property type="match status" value="1"/>
</dbReference>
<comment type="similarity">
    <text evidence="12">In the N-terminal section; belongs to the non-receptor class of the protein-tyrosine phosphatase family.</text>
</comment>
<feature type="region of interest" description="Disordered" evidence="16">
    <location>
        <begin position="234"/>
        <end position="259"/>
    </location>
</feature>
<evidence type="ECO:0000259" key="17">
    <source>
        <dbReference type="PROSITE" id="PS50054"/>
    </source>
</evidence>
<dbReference type="FunFam" id="3.30.470.30:FF:000040">
    <property type="entry name" value="mRNA-capping enzyme"/>
    <property type="match status" value="1"/>
</dbReference>
<dbReference type="CDD" id="cd07895">
    <property type="entry name" value="Adenylation_mRNA_capping"/>
    <property type="match status" value="1"/>
</dbReference>
<evidence type="ECO:0000256" key="6">
    <source>
        <dbReference type="ARBA" id="ARBA00022801"/>
    </source>
</evidence>
<keyword evidence="10 12" id="KW-0539">Nucleus</keyword>
<evidence type="ECO:0000256" key="4">
    <source>
        <dbReference type="ARBA" id="ARBA00022695"/>
    </source>
</evidence>
<dbReference type="AlphaFoldDB" id="A0A0N5AHZ1"/>
<feature type="domain" description="Tyrosine-protein phosphatase" evidence="17">
    <location>
        <begin position="58"/>
        <end position="209"/>
    </location>
</feature>
<dbReference type="Gene3D" id="3.90.190.10">
    <property type="entry name" value="Protein tyrosine phosphatase superfamily"/>
    <property type="match status" value="1"/>
</dbReference>
<feature type="active site" description="N6-GMP-lysine intermediate" evidence="14">
    <location>
        <position position="325"/>
    </location>
</feature>
<keyword evidence="19" id="KW-1185">Reference proteome</keyword>
<dbReference type="WBParaSite" id="SMUV_0000401201-mRNA-1">
    <property type="protein sequence ID" value="SMUV_0000401201-mRNA-1"/>
    <property type="gene ID" value="SMUV_0000401201"/>
</dbReference>
<organism evidence="19 20">
    <name type="scientific">Syphacia muris</name>
    <dbReference type="NCBI Taxonomy" id="451379"/>
    <lineage>
        <taxon>Eukaryota</taxon>
        <taxon>Metazoa</taxon>
        <taxon>Ecdysozoa</taxon>
        <taxon>Nematoda</taxon>
        <taxon>Chromadorea</taxon>
        <taxon>Rhabditida</taxon>
        <taxon>Spirurina</taxon>
        <taxon>Oxyuridomorpha</taxon>
        <taxon>Oxyuroidea</taxon>
        <taxon>Oxyuridae</taxon>
        <taxon>Syphacia</taxon>
    </lineage>
</organism>
<keyword evidence="5 12" id="KW-0547">Nucleotide-binding</keyword>
<dbReference type="InterPro" id="IPR051029">
    <property type="entry name" value="mRNA_Capping_Enz/RNA_Phosphat"/>
</dbReference>
<comment type="catalytic activity">
    <reaction evidence="11">
        <text>a 5'-end diphospho-ribonucleoside in mRNA + GTP + H(+) = a 5'-end (5'-triphosphoguanosine)-ribonucleoside in mRNA + diphosphate</text>
        <dbReference type="Rhea" id="RHEA:67012"/>
        <dbReference type="Rhea" id="RHEA-COMP:17165"/>
        <dbReference type="Rhea" id="RHEA-COMP:17166"/>
        <dbReference type="ChEBI" id="CHEBI:15378"/>
        <dbReference type="ChEBI" id="CHEBI:33019"/>
        <dbReference type="ChEBI" id="CHEBI:37565"/>
        <dbReference type="ChEBI" id="CHEBI:167616"/>
        <dbReference type="ChEBI" id="CHEBI:167617"/>
        <dbReference type="EC" id="2.7.7.50"/>
    </reaction>
    <physiologicalReaction direction="left-to-right" evidence="11">
        <dbReference type="Rhea" id="RHEA:67013"/>
    </physiologicalReaction>
</comment>
<dbReference type="GO" id="GO:0004651">
    <property type="term" value="F:polynucleotide 5'-phosphatase activity"/>
    <property type="evidence" value="ECO:0007669"/>
    <property type="project" value="UniProtKB-UniRule"/>
</dbReference>
<dbReference type="STRING" id="451379.A0A0N5AHZ1"/>
<comment type="catalytic activity">
    <reaction evidence="12">
        <text>a 5'-end triphospho-ribonucleoside in mRNA + H2O = a 5'-end diphospho-ribonucleoside in mRNA + phosphate + H(+)</text>
        <dbReference type="Rhea" id="RHEA:67004"/>
        <dbReference type="Rhea" id="RHEA-COMP:17164"/>
        <dbReference type="Rhea" id="RHEA-COMP:17165"/>
        <dbReference type="ChEBI" id="CHEBI:15377"/>
        <dbReference type="ChEBI" id="CHEBI:15378"/>
        <dbReference type="ChEBI" id="CHEBI:43474"/>
        <dbReference type="ChEBI" id="CHEBI:167616"/>
        <dbReference type="ChEBI" id="CHEBI:167618"/>
        <dbReference type="EC" id="3.6.1.74"/>
    </reaction>
</comment>
<dbReference type="InterPro" id="IPR012340">
    <property type="entry name" value="NA-bd_OB-fold"/>
</dbReference>
<dbReference type="SUPFAM" id="SSF56091">
    <property type="entry name" value="DNA ligase/mRNA capping enzyme, catalytic domain"/>
    <property type="match status" value="1"/>
</dbReference>
<dbReference type="InterPro" id="IPR013846">
    <property type="entry name" value="mRNA_cap_enzyme_C"/>
</dbReference>
<dbReference type="GO" id="GO:0005634">
    <property type="term" value="C:nucleus"/>
    <property type="evidence" value="ECO:0007669"/>
    <property type="project" value="UniProtKB-SubCell"/>
</dbReference>
<dbReference type="Gene3D" id="3.30.470.30">
    <property type="entry name" value="DNA ligase/mRNA capping enzyme"/>
    <property type="match status" value="1"/>
</dbReference>
<evidence type="ECO:0000256" key="14">
    <source>
        <dbReference type="PIRSR" id="PIRSR036958-2"/>
    </source>
</evidence>
<dbReference type="GO" id="GO:0004484">
    <property type="term" value="F:mRNA guanylyltransferase activity"/>
    <property type="evidence" value="ECO:0007669"/>
    <property type="project" value="UniProtKB-UniRule"/>
</dbReference>
<evidence type="ECO:0000256" key="12">
    <source>
        <dbReference type="PIRNR" id="PIRNR036958"/>
    </source>
</evidence>
<dbReference type="Pfam" id="PF03919">
    <property type="entry name" value="mRNA_cap_C"/>
    <property type="match status" value="1"/>
</dbReference>
<dbReference type="InterPro" id="IPR016130">
    <property type="entry name" value="Tyr_Pase_AS"/>
</dbReference>
<dbReference type="GO" id="GO:0005525">
    <property type="term" value="F:GTP binding"/>
    <property type="evidence" value="ECO:0007669"/>
    <property type="project" value="UniProtKB-UniRule"/>
</dbReference>
<feature type="active site" description="Phosphocysteine intermediate" evidence="13">
    <location>
        <position position="152"/>
    </location>
</feature>
<proteinExistence type="inferred from homology"/>
<evidence type="ECO:0000256" key="11">
    <source>
        <dbReference type="ARBA" id="ARBA00044624"/>
    </source>
</evidence>
<accession>A0A0N5AHZ1</accession>
<feature type="domain" description="Tyrosine specific protein phosphatases" evidence="18">
    <location>
        <begin position="130"/>
        <end position="197"/>
    </location>
</feature>
<dbReference type="InterPro" id="IPR029021">
    <property type="entry name" value="Prot-tyrosine_phosphatase-like"/>
</dbReference>
<dbReference type="PROSITE" id="PS50056">
    <property type="entry name" value="TYR_PHOSPHATASE_2"/>
    <property type="match status" value="1"/>
</dbReference>
<dbReference type="Gene3D" id="2.40.50.140">
    <property type="entry name" value="Nucleic acid-binding proteins"/>
    <property type="match status" value="1"/>
</dbReference>
<dbReference type="InterPro" id="IPR000387">
    <property type="entry name" value="Tyr_Pase_dom"/>
</dbReference>
<feature type="binding site" evidence="15">
    <location>
        <begin position="494"/>
        <end position="496"/>
    </location>
    <ligand>
        <name>GTP</name>
        <dbReference type="ChEBI" id="CHEBI:37565"/>
    </ligand>
</feature>
<evidence type="ECO:0000259" key="18">
    <source>
        <dbReference type="PROSITE" id="PS50056"/>
    </source>
</evidence>
<dbReference type="PROSITE" id="PS00383">
    <property type="entry name" value="TYR_PHOSPHATASE_1"/>
    <property type="match status" value="1"/>
</dbReference>
<keyword evidence="9 12" id="KW-0342">GTP-binding</keyword>
<evidence type="ECO:0000256" key="2">
    <source>
        <dbReference type="ARBA" id="ARBA00022664"/>
    </source>
</evidence>
<evidence type="ECO:0000256" key="10">
    <source>
        <dbReference type="ARBA" id="ARBA00023242"/>
    </source>
</evidence>
<evidence type="ECO:0000256" key="13">
    <source>
        <dbReference type="PIRSR" id="PIRSR036958-1"/>
    </source>
</evidence>
<protein>
    <recommendedName>
        <fullName evidence="12">mRNA-capping enzyme</fullName>
    </recommendedName>
    <domain>
        <recommendedName>
            <fullName evidence="12">mRNA 5'-triphosphate monophosphatase</fullName>
            <ecNumber evidence="12">3.6.1.74</ecNumber>
        </recommendedName>
        <alternativeName>
            <fullName evidence="12">mRNA 5'-phosphatase</fullName>
        </alternativeName>
    </domain>
    <domain>
        <recommendedName>
            <fullName evidence="12">mRNA guanylyltransferase</fullName>
            <ecNumber evidence="12">2.7.7.50</ecNumber>
        </recommendedName>
        <alternativeName>
            <fullName evidence="12">GTP--RNA guanylyltransferase</fullName>
            <shortName evidence="12">GTase</shortName>
        </alternativeName>
    </domain>
</protein>
<dbReference type="InterPro" id="IPR000340">
    <property type="entry name" value="Dual-sp_phosphatase_cat-dom"/>
</dbReference>
<feature type="binding site" evidence="15">
    <location>
        <begin position="373"/>
        <end position="375"/>
    </location>
    <ligand>
        <name>GTP</name>
        <dbReference type="ChEBI" id="CHEBI:37565"/>
    </ligand>
</feature>
<evidence type="ECO:0000313" key="20">
    <source>
        <dbReference type="WBParaSite" id="SMUV_0000401201-mRNA-1"/>
    </source>
</evidence>
<sequence length="612" mass="70516">MAPSIYPDPEGPNHQNIHHGPPDRWMYCPKVGKASFLCFKKVIAEHFLPFKTPLCSMYDDQVEKQYRFHPLDVFSTKLKGVKPGAKIGLWLDLTKTKRYYSRKEVENNDCIYKKLPLKGHGSTPTEEETENFCQEVSAFLKDNPKGVVAVHCTHGFNRTGFLIAAYLVEELGWAIDAAIGNFAVCRPNGIYKQDYIDELFMRYGDIDDRIQAPPRPAWETGPIEDSDADVNIADDKTEQPSSSTTNGSPPEAKKSNVPQFMDGKVPCVTYVTDKLLREQLQSMIADMCGSKKSGFPGCQPVSMECTPEKNNMQLIVQNEYLFSWKADGVRYLVLINDEDKVFAFDRDNNVFRIPDVTFLCARKNRHLKSTLVDAEMIIDKVKGQNGKEIQVPRLLIYDVIRIDGVDTKDWNFKKRMDCIYKEIIAPRTKAMESGRILRDSEPISIRIKDFWPLRQVRKVFDPKFLNAVGHDIDGLIFQPVNEPYRPGRLDTLLKWKPSTHNSIDFKLKIVREERPGELPEYVGYLYVQHEKDPVDKMKATKKLLPYDNKIIECRYANNKWEFMRERTDKSLPNSRATAQSVFNSIRNPITKDFLIDFIERNCVRRGTKRSLQ</sequence>
<evidence type="ECO:0000256" key="8">
    <source>
        <dbReference type="ARBA" id="ARBA00023042"/>
    </source>
</evidence>
<evidence type="ECO:0000256" key="16">
    <source>
        <dbReference type="SAM" id="MobiDB-lite"/>
    </source>
</evidence>
<dbReference type="SUPFAM" id="SSF50249">
    <property type="entry name" value="Nucleic acid-binding proteins"/>
    <property type="match status" value="1"/>
</dbReference>
<evidence type="ECO:0000256" key="9">
    <source>
        <dbReference type="ARBA" id="ARBA00023134"/>
    </source>
</evidence>